<dbReference type="Gene3D" id="2.160.20.80">
    <property type="entry name" value="E3 ubiquitin-protein ligase SopA"/>
    <property type="match status" value="1"/>
</dbReference>
<evidence type="ECO:0000313" key="5">
    <source>
        <dbReference type="RefSeq" id="XP_012941965.2"/>
    </source>
</evidence>
<protein>
    <submittedName>
        <fullName evidence="5">F-box/WD repeat-containing protein 1A</fullName>
    </submittedName>
</protein>
<feature type="compositionally biased region" description="Basic and acidic residues" evidence="2">
    <location>
        <begin position="119"/>
        <end position="142"/>
    </location>
</feature>
<dbReference type="InterPro" id="IPR001646">
    <property type="entry name" value="5peptide_repeat"/>
</dbReference>
<feature type="compositionally biased region" description="Polar residues" evidence="2">
    <location>
        <begin position="165"/>
        <end position="181"/>
    </location>
</feature>
<dbReference type="PANTHER" id="PTHR14604:SF4">
    <property type="entry name" value="F-BOX DOMAIN-CONTAINING PROTEIN"/>
    <property type="match status" value="1"/>
</dbReference>
<dbReference type="SUPFAM" id="SSF141571">
    <property type="entry name" value="Pentapeptide repeat-like"/>
    <property type="match status" value="1"/>
</dbReference>
<dbReference type="InterPro" id="IPR021977">
    <property type="entry name" value="Beta-TrCP_D"/>
</dbReference>
<sequence>MSDLSDSGVQETNMETCSLPDDTDRKIDTTQLPPSIVNKELMESEEFLRDRDACTKYFNKWCEGQQVLFVEHLLSLMCHYQHGQINAFLKPMLQRDFISALPGSTEHNPNLPSQFSDMRNSDMRNSDMRNSDMRNSDMRNSDMRNSSFSDMRNSDMRNGDMRNSDMGNSDMGNSDTGNSDMRNSDMRNSDMRNSGMGNSDMRNSYMRNSSWDIHYFDVCVMCVVCWVWDIHYFDVCVMCVVCWVWDIHYFDVCVMCVVCRVWDIHSGEMMNTLIHHCEAVLHLRFCDGIMVTCSKVSVVVCLCVVVCCGVSLCCCQTICVCVMYVSFVCFLRCGTRLPVSLCVCHACVSCVFSQVWNTSTCEFVRTLNGHKRGIACLQYRERLVVSGSSDNTIRGPSLRAQCPYHTTNDVHITGTNSNIVCGTLWPCISPPLTPPLPLSPPQEHSGRVFRLQFDEFQIVSSSHDDTILVFDFLNVPVPESQSQHSPSRGYTYVTK</sequence>
<dbReference type="PANTHER" id="PTHR14604">
    <property type="entry name" value="WD40 REPEAT PF20"/>
    <property type="match status" value="1"/>
</dbReference>
<keyword evidence="1" id="KW-0833">Ubl conjugation pathway</keyword>
<dbReference type="Pfam" id="PF00400">
    <property type="entry name" value="WD40"/>
    <property type="match status" value="1"/>
</dbReference>
<dbReference type="Pfam" id="PF12125">
    <property type="entry name" value="Beta-TrCP_D"/>
    <property type="match status" value="1"/>
</dbReference>
<dbReference type="InterPro" id="IPR050995">
    <property type="entry name" value="WD-F-box_domain-protein"/>
</dbReference>
<dbReference type="Pfam" id="PF00805">
    <property type="entry name" value="Pentapeptide"/>
    <property type="match status" value="1"/>
</dbReference>
<feature type="region of interest" description="Disordered" evidence="2">
    <location>
        <begin position="103"/>
        <end position="197"/>
    </location>
</feature>
<name>A0ABM1A6U4_APLCA</name>
<proteinExistence type="predicted"/>
<dbReference type="InterPro" id="IPR015943">
    <property type="entry name" value="WD40/YVTN_repeat-like_dom_sf"/>
</dbReference>
<evidence type="ECO:0000259" key="3">
    <source>
        <dbReference type="SMART" id="SM01028"/>
    </source>
</evidence>
<feature type="compositionally biased region" description="Basic and acidic residues" evidence="2">
    <location>
        <begin position="152"/>
        <end position="163"/>
    </location>
</feature>
<dbReference type="SMART" id="SM01028">
    <property type="entry name" value="Beta-TrCP_D"/>
    <property type="match status" value="1"/>
</dbReference>
<reference evidence="5" key="1">
    <citation type="submission" date="2025-08" db="UniProtKB">
        <authorList>
            <consortium name="RefSeq"/>
        </authorList>
    </citation>
    <scope>IDENTIFICATION</scope>
</reference>
<keyword evidence="4" id="KW-1185">Reference proteome</keyword>
<dbReference type="Gene3D" id="2.130.10.10">
    <property type="entry name" value="YVTN repeat-like/Quinoprotein amine dehydrogenase"/>
    <property type="match status" value="1"/>
</dbReference>
<accession>A0ABM1A6U4</accession>
<gene>
    <name evidence="5" type="primary">LOC101853342</name>
</gene>
<dbReference type="Gene3D" id="6.10.250.1840">
    <property type="match status" value="1"/>
</dbReference>
<feature type="compositionally biased region" description="Polar residues" evidence="2">
    <location>
        <begin position="105"/>
        <end position="118"/>
    </location>
</feature>
<dbReference type="SUPFAM" id="SSF50978">
    <property type="entry name" value="WD40 repeat-like"/>
    <property type="match status" value="1"/>
</dbReference>
<organism evidence="4 5">
    <name type="scientific">Aplysia californica</name>
    <name type="common">California sea hare</name>
    <dbReference type="NCBI Taxonomy" id="6500"/>
    <lineage>
        <taxon>Eukaryota</taxon>
        <taxon>Metazoa</taxon>
        <taxon>Spiralia</taxon>
        <taxon>Lophotrochozoa</taxon>
        <taxon>Mollusca</taxon>
        <taxon>Gastropoda</taxon>
        <taxon>Heterobranchia</taxon>
        <taxon>Euthyneura</taxon>
        <taxon>Tectipleura</taxon>
        <taxon>Aplysiida</taxon>
        <taxon>Aplysioidea</taxon>
        <taxon>Aplysiidae</taxon>
        <taxon>Aplysia</taxon>
    </lineage>
</organism>
<dbReference type="InterPro" id="IPR036322">
    <property type="entry name" value="WD40_repeat_dom_sf"/>
</dbReference>
<dbReference type="Proteomes" id="UP000694888">
    <property type="component" value="Unplaced"/>
</dbReference>
<evidence type="ECO:0000313" key="4">
    <source>
        <dbReference type="Proteomes" id="UP000694888"/>
    </source>
</evidence>
<dbReference type="GeneID" id="101853342"/>
<dbReference type="RefSeq" id="XP_012941965.2">
    <property type="nucleotide sequence ID" value="XM_013086511.2"/>
</dbReference>
<feature type="domain" description="D" evidence="3">
    <location>
        <begin position="55"/>
        <end position="94"/>
    </location>
</feature>
<evidence type="ECO:0000256" key="1">
    <source>
        <dbReference type="ARBA" id="ARBA00022786"/>
    </source>
</evidence>
<feature type="compositionally biased region" description="Polar residues" evidence="2">
    <location>
        <begin position="1"/>
        <end position="16"/>
    </location>
</feature>
<feature type="region of interest" description="Disordered" evidence="2">
    <location>
        <begin position="1"/>
        <end position="30"/>
    </location>
</feature>
<dbReference type="SMART" id="SM00320">
    <property type="entry name" value="WD40"/>
    <property type="match status" value="3"/>
</dbReference>
<evidence type="ECO:0000256" key="2">
    <source>
        <dbReference type="SAM" id="MobiDB-lite"/>
    </source>
</evidence>
<dbReference type="InterPro" id="IPR001680">
    <property type="entry name" value="WD40_rpt"/>
</dbReference>